<accession>A0A158R4H9</accession>
<reference evidence="4" key="1">
    <citation type="submission" date="2016-04" db="UniProtKB">
        <authorList>
            <consortium name="WormBaseParasite"/>
        </authorList>
    </citation>
    <scope>IDENTIFICATION</scope>
</reference>
<dbReference type="InterPro" id="IPR044926">
    <property type="entry name" value="RGS_subdomain_2"/>
</dbReference>
<organism evidence="3 4">
    <name type="scientific">Syphacia muris</name>
    <dbReference type="NCBI Taxonomy" id="451379"/>
    <lineage>
        <taxon>Eukaryota</taxon>
        <taxon>Metazoa</taxon>
        <taxon>Ecdysozoa</taxon>
        <taxon>Nematoda</taxon>
        <taxon>Chromadorea</taxon>
        <taxon>Rhabditida</taxon>
        <taxon>Spirurina</taxon>
        <taxon>Oxyuridomorpha</taxon>
        <taxon>Oxyuroidea</taxon>
        <taxon>Oxyuridae</taxon>
        <taxon>Syphacia</taxon>
    </lineage>
</organism>
<dbReference type="PANTHER" id="PTHR13155">
    <property type="entry name" value="A-KINASE ANCHOR PROTEINS"/>
    <property type="match status" value="1"/>
</dbReference>
<sequence length="504" mass="56614">MLKPSYTKSFASGSPMTDEPGSSSTQAQLTPERGITSYENDDLGEPSNCTHQVVRKCSIVYTLNETLCDSSALAYFIQFMETIGQLNLIKFWLHVESFKASAANLRSNDEALLSMVRNDATNIYGKYICEDAPCSIGITNNLRKDLINRICVKDGIIKLDCFSGAQDFVRNVMETRYCGVFVFFRYFPEFLSSIYYLKHQLDAYSSGALRIADVLKSEKLMCALIEFLDGEGCRKLIEFVIAADTFAQQMSLHPDNEQLMEDALIIYEKYFSMQATDPLKFGAKIRIQVESDICTESGRPSPDCFRAPRRIAVSILEQNYLRPFLASPPFMKFLYELMRQIDSNIDLPNPNRRKRFGINSERSSETSLSFSFLDNQPRPIPPGKNGFGNGTGLPMGSNEDDETASQADSISLFGHGSNFRRNAGGMSLATVDDYGHYRPMYDNTYSSVEDLTSTTKKIKNTLDRYLHQSLTKEAEVADHVAQLIIADIQNMVSAASSQKHEQLT</sequence>
<dbReference type="GO" id="GO:0005886">
    <property type="term" value="C:plasma membrane"/>
    <property type="evidence" value="ECO:0007669"/>
    <property type="project" value="TreeGrafter"/>
</dbReference>
<dbReference type="AlphaFoldDB" id="A0A158R4H9"/>
<dbReference type="PANTHER" id="PTHR13155:SF1">
    <property type="entry name" value="A-KINASE ANCHOR PROTEIN 10, MITOCHONDRIAL"/>
    <property type="match status" value="1"/>
</dbReference>
<evidence type="ECO:0000313" key="4">
    <source>
        <dbReference type="WBParaSite" id="SMUV_0000345701-mRNA-1"/>
    </source>
</evidence>
<feature type="region of interest" description="Disordered" evidence="1">
    <location>
        <begin position="367"/>
        <end position="406"/>
    </location>
</feature>
<feature type="domain" description="RGS" evidence="2">
    <location>
        <begin position="62"/>
        <end position="191"/>
    </location>
</feature>
<dbReference type="SMART" id="SM00315">
    <property type="entry name" value="RGS"/>
    <property type="match status" value="2"/>
</dbReference>
<dbReference type="GO" id="GO:0008104">
    <property type="term" value="P:intracellular protein localization"/>
    <property type="evidence" value="ECO:0007669"/>
    <property type="project" value="TreeGrafter"/>
</dbReference>
<keyword evidence="3" id="KW-1185">Reference proteome</keyword>
<evidence type="ECO:0000256" key="1">
    <source>
        <dbReference type="SAM" id="MobiDB-lite"/>
    </source>
</evidence>
<dbReference type="Proteomes" id="UP000046393">
    <property type="component" value="Unplaced"/>
</dbReference>
<name>A0A158R4H9_9BILA</name>
<dbReference type="STRING" id="451379.A0A158R4H9"/>
<dbReference type="InterPro" id="IPR016137">
    <property type="entry name" value="RGS"/>
</dbReference>
<dbReference type="WBParaSite" id="SMUV_0000345701-mRNA-1">
    <property type="protein sequence ID" value="SMUV_0000345701-mRNA-1"/>
    <property type="gene ID" value="SMUV_0000345701"/>
</dbReference>
<feature type="domain" description="RGS" evidence="2">
    <location>
        <begin position="210"/>
        <end position="334"/>
    </location>
</feature>
<feature type="compositionally biased region" description="Polar residues" evidence="1">
    <location>
        <begin position="1"/>
        <end position="29"/>
    </location>
</feature>
<dbReference type="PROSITE" id="PS50132">
    <property type="entry name" value="RGS"/>
    <property type="match status" value="2"/>
</dbReference>
<dbReference type="Pfam" id="PF00615">
    <property type="entry name" value="RGS"/>
    <property type="match status" value="2"/>
</dbReference>
<dbReference type="InterPro" id="IPR052246">
    <property type="entry name" value="Cell_Polariz_PKAAnc"/>
</dbReference>
<evidence type="ECO:0000313" key="3">
    <source>
        <dbReference type="Proteomes" id="UP000046393"/>
    </source>
</evidence>
<protein>
    <submittedName>
        <fullName evidence="4">RGS domain-containing protein</fullName>
    </submittedName>
</protein>
<feature type="region of interest" description="Disordered" evidence="1">
    <location>
        <begin position="1"/>
        <end position="31"/>
    </location>
</feature>
<dbReference type="Gene3D" id="1.10.167.10">
    <property type="entry name" value="Regulator of G-protein Signalling 4, domain 2"/>
    <property type="match status" value="2"/>
</dbReference>
<evidence type="ECO:0000259" key="2">
    <source>
        <dbReference type="PROSITE" id="PS50132"/>
    </source>
</evidence>
<proteinExistence type="predicted"/>
<dbReference type="SUPFAM" id="SSF48097">
    <property type="entry name" value="Regulator of G-protein signaling, RGS"/>
    <property type="match status" value="2"/>
</dbReference>
<dbReference type="GO" id="GO:0005739">
    <property type="term" value="C:mitochondrion"/>
    <property type="evidence" value="ECO:0007669"/>
    <property type="project" value="TreeGrafter"/>
</dbReference>
<dbReference type="InterPro" id="IPR036305">
    <property type="entry name" value="RGS_sf"/>
</dbReference>